<dbReference type="AlphaFoldDB" id="A0A9X5BGX9"/>
<evidence type="ECO:0000313" key="1">
    <source>
        <dbReference type="EMBL" id="NBJ93452.1"/>
    </source>
</evidence>
<name>A0A9X5BGX9_9FIRM</name>
<dbReference type="EMBL" id="QZDT01000019">
    <property type="protein sequence ID" value="NBJ93452.1"/>
    <property type="molecule type" value="Genomic_DNA"/>
</dbReference>
<proteinExistence type="predicted"/>
<keyword evidence="2" id="KW-1185">Reference proteome</keyword>
<dbReference type="RefSeq" id="WP_160560521.1">
    <property type="nucleotide sequence ID" value="NZ_QZDT01000019.1"/>
</dbReference>
<gene>
    <name evidence="1" type="ORF">D5281_12825</name>
</gene>
<dbReference type="Proteomes" id="UP001154420">
    <property type="component" value="Unassembled WGS sequence"/>
</dbReference>
<organism evidence="1 2">
    <name type="scientific">Parablautia muri</name>
    <dbReference type="NCBI Taxonomy" id="2320879"/>
    <lineage>
        <taxon>Bacteria</taxon>
        <taxon>Bacillati</taxon>
        <taxon>Bacillota</taxon>
        <taxon>Clostridia</taxon>
        <taxon>Lachnospirales</taxon>
        <taxon>Lachnospiraceae</taxon>
        <taxon>Parablautia</taxon>
    </lineage>
</organism>
<accession>A0A9X5BGX9</accession>
<sequence length="190" mass="21722">MCQEKVENKIKFSGSCMDVNTGAEVIFEGYREGGNLLLEAKCISDILKKQAAQGQKAQQFLGAVRSTLKKCKYLSLLSSPEQNVSLFCEIRRKCDGVRIGYVEDTDYLLDCEYFYMQIFKPPVESLPPVGTFLFPPSELAYYSELFQLGVLKPYMNDSSKEFYMIEDFDKRYIRVSNALVNFDIAKSEIL</sequence>
<reference evidence="1" key="1">
    <citation type="submission" date="2018-09" db="EMBL/GenBank/DDBJ databases">
        <title>Murine metabolic-syndrome-specific gut microbial biobank.</title>
        <authorList>
            <person name="Liu C."/>
        </authorList>
    </citation>
    <scope>NUCLEOTIDE SEQUENCE</scope>
    <source>
        <strain evidence="1">D42-62</strain>
    </source>
</reference>
<comment type="caution">
    <text evidence="1">The sequence shown here is derived from an EMBL/GenBank/DDBJ whole genome shotgun (WGS) entry which is preliminary data.</text>
</comment>
<protein>
    <submittedName>
        <fullName evidence="1">Uncharacterized protein</fullName>
    </submittedName>
</protein>
<dbReference type="OrthoDB" id="9813745at2"/>
<evidence type="ECO:0000313" key="2">
    <source>
        <dbReference type="Proteomes" id="UP001154420"/>
    </source>
</evidence>